<accession>A0A9K3KIN9</accession>
<protein>
    <submittedName>
        <fullName evidence="3">DUF1995 domain containing protein</fullName>
    </submittedName>
</protein>
<name>A0A9K3KIN9_9STRA</name>
<dbReference type="Proteomes" id="UP000693970">
    <property type="component" value="Unassembled WGS sequence"/>
</dbReference>
<keyword evidence="4" id="KW-1185">Reference proteome</keyword>
<evidence type="ECO:0000259" key="2">
    <source>
        <dbReference type="Pfam" id="PF09353"/>
    </source>
</evidence>
<sequence length="292" mass="31944">MAFRNVFLGSILFSLLIAASDGLLPLIDGGKDIPKLYQGYFDAQIAKQAATAVGAAIARGKTNIEVQLPAVPNLEEVRFGTPLNQKFGKTVVAKDLKVKGGYFPGSDIARQQVAFANMYWAKQLAGAVSGGILGGKSVTVLSAEPVSYDLIQSKGGIAKMGPLRTGGQTEDAAAVIAINPGGEEQWDRLRNSLTKNNKSPFVVLNNAYSTTYGLGNQRNYEEAYYLKRISKGWVFRAYPGPWKAYLEKPDGSCELLKTYKTKPQLNEVAEIVRDESFKRYAINNDRWMSGRM</sequence>
<dbReference type="EMBL" id="JAGRRH010000023">
    <property type="protein sequence ID" value="KAG7343966.1"/>
    <property type="molecule type" value="Genomic_DNA"/>
</dbReference>
<feature type="signal peptide" evidence="1">
    <location>
        <begin position="1"/>
        <end position="22"/>
    </location>
</feature>
<dbReference type="InterPro" id="IPR053021">
    <property type="entry name" value="Chloroplast_ADK"/>
</dbReference>
<reference evidence="3" key="1">
    <citation type="journal article" date="2021" name="Sci. Rep.">
        <title>Diploid genomic architecture of Nitzschia inconspicua, an elite biomass production diatom.</title>
        <authorList>
            <person name="Oliver A."/>
            <person name="Podell S."/>
            <person name="Pinowska A."/>
            <person name="Traller J.C."/>
            <person name="Smith S.R."/>
            <person name="McClure R."/>
            <person name="Beliaev A."/>
            <person name="Bohutskyi P."/>
            <person name="Hill E.A."/>
            <person name="Rabines A."/>
            <person name="Zheng H."/>
            <person name="Allen L.Z."/>
            <person name="Kuo A."/>
            <person name="Grigoriev I.V."/>
            <person name="Allen A.E."/>
            <person name="Hazlebeck D."/>
            <person name="Allen E.E."/>
        </authorList>
    </citation>
    <scope>NUCLEOTIDE SEQUENCE</scope>
    <source>
        <strain evidence="3">Hildebrandi</strain>
    </source>
</reference>
<keyword evidence="1" id="KW-0732">Signal</keyword>
<reference evidence="3" key="2">
    <citation type="submission" date="2021-04" db="EMBL/GenBank/DDBJ databases">
        <authorList>
            <person name="Podell S."/>
        </authorList>
    </citation>
    <scope>NUCLEOTIDE SEQUENCE</scope>
    <source>
        <strain evidence="3">Hildebrandi</strain>
    </source>
</reference>
<dbReference type="OrthoDB" id="3155at2759"/>
<proteinExistence type="predicted"/>
<gene>
    <name evidence="3" type="ORF">IV203_021974</name>
</gene>
<evidence type="ECO:0000313" key="3">
    <source>
        <dbReference type="EMBL" id="KAG7343966.1"/>
    </source>
</evidence>
<dbReference type="AlphaFoldDB" id="A0A9K3KIN9"/>
<dbReference type="PANTHER" id="PTHR35509">
    <property type="entry name" value="DOMAIN PROTEIN, PUTATIVE (DUF1995)-RELATED"/>
    <property type="match status" value="1"/>
</dbReference>
<feature type="domain" description="DUF1995" evidence="2">
    <location>
        <begin position="44"/>
        <end position="269"/>
    </location>
</feature>
<evidence type="ECO:0000313" key="4">
    <source>
        <dbReference type="Proteomes" id="UP000693970"/>
    </source>
</evidence>
<dbReference type="Pfam" id="PF09353">
    <property type="entry name" value="DUF1995"/>
    <property type="match status" value="1"/>
</dbReference>
<dbReference type="InterPro" id="IPR018962">
    <property type="entry name" value="DUF1995"/>
</dbReference>
<evidence type="ECO:0000256" key="1">
    <source>
        <dbReference type="SAM" id="SignalP"/>
    </source>
</evidence>
<dbReference type="PANTHER" id="PTHR35509:SF4">
    <property type="entry name" value="DUF1995 DOMAIN-CONTAINING PROTEIN"/>
    <property type="match status" value="1"/>
</dbReference>
<comment type="caution">
    <text evidence="3">The sequence shown here is derived from an EMBL/GenBank/DDBJ whole genome shotgun (WGS) entry which is preliminary data.</text>
</comment>
<organism evidence="3 4">
    <name type="scientific">Nitzschia inconspicua</name>
    <dbReference type="NCBI Taxonomy" id="303405"/>
    <lineage>
        <taxon>Eukaryota</taxon>
        <taxon>Sar</taxon>
        <taxon>Stramenopiles</taxon>
        <taxon>Ochrophyta</taxon>
        <taxon>Bacillariophyta</taxon>
        <taxon>Bacillariophyceae</taxon>
        <taxon>Bacillariophycidae</taxon>
        <taxon>Bacillariales</taxon>
        <taxon>Bacillariaceae</taxon>
        <taxon>Nitzschia</taxon>
    </lineage>
</organism>
<feature type="chain" id="PRO_5039934844" evidence="1">
    <location>
        <begin position="23"/>
        <end position="292"/>
    </location>
</feature>